<comment type="caution">
    <text evidence="1">The sequence shown here is derived from an EMBL/GenBank/DDBJ whole genome shotgun (WGS) entry which is preliminary data.</text>
</comment>
<gene>
    <name evidence="1" type="ORF">CEXT_25991</name>
</gene>
<evidence type="ECO:0000313" key="1">
    <source>
        <dbReference type="EMBL" id="GIZ04315.1"/>
    </source>
</evidence>
<proteinExistence type="predicted"/>
<name>A0AAV4YDL4_CAEEX</name>
<sequence length="81" mass="8763">MLVSNLQYCRPTTRTLIKSSKHSCFSWTSIVSRVGIRPALPSGCFVIHRITKLSGSDQDVSVQVVLTANAQVAGPSPRTCC</sequence>
<dbReference type="Proteomes" id="UP001054945">
    <property type="component" value="Unassembled WGS sequence"/>
</dbReference>
<reference evidence="1 2" key="1">
    <citation type="submission" date="2021-06" db="EMBL/GenBank/DDBJ databases">
        <title>Caerostris extrusa draft genome.</title>
        <authorList>
            <person name="Kono N."/>
            <person name="Arakawa K."/>
        </authorList>
    </citation>
    <scope>NUCLEOTIDE SEQUENCE [LARGE SCALE GENOMIC DNA]</scope>
</reference>
<organism evidence="1 2">
    <name type="scientific">Caerostris extrusa</name>
    <name type="common">Bark spider</name>
    <name type="synonym">Caerostris bankana</name>
    <dbReference type="NCBI Taxonomy" id="172846"/>
    <lineage>
        <taxon>Eukaryota</taxon>
        <taxon>Metazoa</taxon>
        <taxon>Ecdysozoa</taxon>
        <taxon>Arthropoda</taxon>
        <taxon>Chelicerata</taxon>
        <taxon>Arachnida</taxon>
        <taxon>Araneae</taxon>
        <taxon>Araneomorphae</taxon>
        <taxon>Entelegynae</taxon>
        <taxon>Araneoidea</taxon>
        <taxon>Araneidae</taxon>
        <taxon>Caerostris</taxon>
    </lineage>
</organism>
<protein>
    <submittedName>
        <fullName evidence="1">Uncharacterized protein</fullName>
    </submittedName>
</protein>
<dbReference type="EMBL" id="BPLR01001718">
    <property type="protein sequence ID" value="GIZ04315.1"/>
    <property type="molecule type" value="Genomic_DNA"/>
</dbReference>
<evidence type="ECO:0000313" key="2">
    <source>
        <dbReference type="Proteomes" id="UP001054945"/>
    </source>
</evidence>
<dbReference type="AlphaFoldDB" id="A0AAV4YDL4"/>
<accession>A0AAV4YDL4</accession>
<keyword evidence="2" id="KW-1185">Reference proteome</keyword>